<organism evidence="1">
    <name type="scientific">Rhizophora mucronata</name>
    <name type="common">Asiatic mangrove</name>
    <dbReference type="NCBI Taxonomy" id="61149"/>
    <lineage>
        <taxon>Eukaryota</taxon>
        <taxon>Viridiplantae</taxon>
        <taxon>Streptophyta</taxon>
        <taxon>Embryophyta</taxon>
        <taxon>Tracheophyta</taxon>
        <taxon>Spermatophyta</taxon>
        <taxon>Magnoliopsida</taxon>
        <taxon>eudicotyledons</taxon>
        <taxon>Gunneridae</taxon>
        <taxon>Pentapetalae</taxon>
        <taxon>rosids</taxon>
        <taxon>fabids</taxon>
        <taxon>Malpighiales</taxon>
        <taxon>Rhizophoraceae</taxon>
        <taxon>Rhizophora</taxon>
    </lineage>
</organism>
<dbReference type="AlphaFoldDB" id="A0A2P2P7A2"/>
<reference evidence="1" key="1">
    <citation type="submission" date="2018-02" db="EMBL/GenBank/DDBJ databases">
        <title>Rhizophora mucronata_Transcriptome.</title>
        <authorList>
            <person name="Meera S.P."/>
            <person name="Sreeshan A."/>
            <person name="Augustine A."/>
        </authorList>
    </citation>
    <scope>NUCLEOTIDE SEQUENCE</scope>
    <source>
        <tissue evidence="1">Leaf</tissue>
    </source>
</reference>
<dbReference type="EMBL" id="GGEC01070152">
    <property type="protein sequence ID" value="MBX50636.1"/>
    <property type="molecule type" value="Transcribed_RNA"/>
</dbReference>
<name>A0A2P2P7A2_RHIMU</name>
<accession>A0A2P2P7A2</accession>
<protein>
    <submittedName>
        <fullName evidence="1">Uncharacterized protein</fullName>
    </submittedName>
</protein>
<proteinExistence type="predicted"/>
<sequence>MWMRRNLKNFRTQQCQQRLYCQTCLAL</sequence>
<evidence type="ECO:0000313" key="1">
    <source>
        <dbReference type="EMBL" id="MBX50636.1"/>
    </source>
</evidence>